<protein>
    <submittedName>
        <fullName evidence="2">Uncharacterized protein</fullName>
    </submittedName>
</protein>
<dbReference type="EMBL" id="DF236963">
    <property type="protein sequence ID" value="GAQ78522.1"/>
    <property type="molecule type" value="Genomic_DNA"/>
</dbReference>
<keyword evidence="3" id="KW-1185">Reference proteome</keyword>
<proteinExistence type="predicted"/>
<evidence type="ECO:0000313" key="2">
    <source>
        <dbReference type="EMBL" id="GAQ78522.1"/>
    </source>
</evidence>
<keyword evidence="1" id="KW-0732">Signal</keyword>
<name>A0A1Y1HLI8_KLENI</name>
<accession>A0A1Y1HLI8</accession>
<feature type="chain" id="PRO_5012417591" evidence="1">
    <location>
        <begin position="27"/>
        <end position="201"/>
    </location>
</feature>
<evidence type="ECO:0000256" key="1">
    <source>
        <dbReference type="SAM" id="SignalP"/>
    </source>
</evidence>
<dbReference type="AlphaFoldDB" id="A0A1Y1HLI8"/>
<sequence length="201" mass="21416">MASRWPVRQAICVLAVLAATPPAAWGADTAAFVHQDLQAVASRIQELFHFVDLIKVESVVGQGQLVVNGINEVAALLVAATAHVKGQDPVAESAAQGFSSQLMSALLSPVRTLLRGMEKTRFPLSQDSSCNALKLIETAVGAMGTALDEYEAALLEVIPTEAGRVNMVKQTLGNSVREFLLNWHADSQQAAKIGILLCQKD</sequence>
<dbReference type="Proteomes" id="UP000054558">
    <property type="component" value="Unassembled WGS sequence"/>
</dbReference>
<feature type="signal peptide" evidence="1">
    <location>
        <begin position="1"/>
        <end position="26"/>
    </location>
</feature>
<reference evidence="2 3" key="1">
    <citation type="journal article" date="2014" name="Nat. Commun.">
        <title>Klebsormidium flaccidum genome reveals primary factors for plant terrestrial adaptation.</title>
        <authorList>
            <person name="Hori K."/>
            <person name="Maruyama F."/>
            <person name="Fujisawa T."/>
            <person name="Togashi T."/>
            <person name="Yamamoto N."/>
            <person name="Seo M."/>
            <person name="Sato S."/>
            <person name="Yamada T."/>
            <person name="Mori H."/>
            <person name="Tajima N."/>
            <person name="Moriyama T."/>
            <person name="Ikeuchi M."/>
            <person name="Watanabe M."/>
            <person name="Wada H."/>
            <person name="Kobayashi K."/>
            <person name="Saito M."/>
            <person name="Masuda T."/>
            <person name="Sasaki-Sekimoto Y."/>
            <person name="Mashiguchi K."/>
            <person name="Awai K."/>
            <person name="Shimojima M."/>
            <person name="Masuda S."/>
            <person name="Iwai M."/>
            <person name="Nobusawa T."/>
            <person name="Narise T."/>
            <person name="Kondo S."/>
            <person name="Saito H."/>
            <person name="Sato R."/>
            <person name="Murakawa M."/>
            <person name="Ihara Y."/>
            <person name="Oshima-Yamada Y."/>
            <person name="Ohtaka K."/>
            <person name="Satoh M."/>
            <person name="Sonobe K."/>
            <person name="Ishii M."/>
            <person name="Ohtani R."/>
            <person name="Kanamori-Sato M."/>
            <person name="Honoki R."/>
            <person name="Miyazaki D."/>
            <person name="Mochizuki H."/>
            <person name="Umetsu J."/>
            <person name="Higashi K."/>
            <person name="Shibata D."/>
            <person name="Kamiya Y."/>
            <person name="Sato N."/>
            <person name="Nakamura Y."/>
            <person name="Tabata S."/>
            <person name="Ida S."/>
            <person name="Kurokawa K."/>
            <person name="Ohta H."/>
        </authorList>
    </citation>
    <scope>NUCLEOTIDE SEQUENCE [LARGE SCALE GENOMIC DNA]</scope>
    <source>
        <strain evidence="2 3">NIES-2285</strain>
    </source>
</reference>
<gene>
    <name evidence="2" type="ORF">KFL_000140420</name>
</gene>
<organism evidence="2 3">
    <name type="scientific">Klebsormidium nitens</name>
    <name type="common">Green alga</name>
    <name type="synonym">Ulothrix nitens</name>
    <dbReference type="NCBI Taxonomy" id="105231"/>
    <lineage>
        <taxon>Eukaryota</taxon>
        <taxon>Viridiplantae</taxon>
        <taxon>Streptophyta</taxon>
        <taxon>Klebsormidiophyceae</taxon>
        <taxon>Klebsormidiales</taxon>
        <taxon>Klebsormidiaceae</taxon>
        <taxon>Klebsormidium</taxon>
    </lineage>
</organism>
<evidence type="ECO:0000313" key="3">
    <source>
        <dbReference type="Proteomes" id="UP000054558"/>
    </source>
</evidence>